<organism evidence="1 2">
    <name type="scientific">Vavraia culicis (isolate floridensis)</name>
    <name type="common">Microsporidian parasite</name>
    <dbReference type="NCBI Taxonomy" id="948595"/>
    <lineage>
        <taxon>Eukaryota</taxon>
        <taxon>Fungi</taxon>
        <taxon>Fungi incertae sedis</taxon>
        <taxon>Microsporidia</taxon>
        <taxon>Pleistophoridae</taxon>
        <taxon>Vavraia</taxon>
    </lineage>
</organism>
<sequence length="407" mass="48922">MPKKIVLARNIGIEDLKSISRLINAIKNDKTCDIIRFEDPSCYITLLKQMFFFLGAKKYDEHRNTALLRTFETCKTNLDDVKSEMLRFINEKKVFFILKAISKNVRDKKYFYENLAQHKIDILSSVEDVAEVEFLRSIKWAELDYLCVMDRLVRDVEFIVDFICSDDEKVQEKALSMLAVRVKHRKNDFNRKFWLKINRKVLRVLYSRGNLDNICLLALEALCYRQLSDEDQERTQNLFHLNPLKFLTRIPLQSKITKEILLELLKVRDWSVKTYDNATIESLIYSNMNLLCEEDVFYIIEMPFTEYLKDFFIQLNIMNYKIFVGLCIRVANEAQFTNCAFYLECMRMYKKCGVMDEWRSNKKMEKLLLRAYPLVMSDREWYFRLLEKMEKEWKGECMLIRKYFRLE</sequence>
<reference evidence="2" key="1">
    <citation type="submission" date="2011-03" db="EMBL/GenBank/DDBJ databases">
        <title>The genome sequence of Vavraia culicis strain floridensis.</title>
        <authorList>
            <consortium name="The Broad Institute Genome Sequencing Platform"/>
            <person name="Cuomo C."/>
            <person name="Becnel J."/>
            <person name="Sanscrainte N."/>
            <person name="Young S.K."/>
            <person name="Zeng Q."/>
            <person name="Gargeya S."/>
            <person name="Fitzgerald M."/>
            <person name="Haas B."/>
            <person name="Abouelleil A."/>
            <person name="Alvarado L."/>
            <person name="Arachchi H.M."/>
            <person name="Berlin A."/>
            <person name="Chapman S.B."/>
            <person name="Gearin G."/>
            <person name="Goldberg J."/>
            <person name="Griggs A."/>
            <person name="Gujja S."/>
            <person name="Hansen M."/>
            <person name="Heiman D."/>
            <person name="Howarth C."/>
            <person name="Larimer J."/>
            <person name="Lui A."/>
            <person name="MacDonald P.J.P."/>
            <person name="McCowen C."/>
            <person name="Montmayeur A."/>
            <person name="Murphy C."/>
            <person name="Neiman D."/>
            <person name="Pearson M."/>
            <person name="Priest M."/>
            <person name="Roberts A."/>
            <person name="Saif S."/>
            <person name="Shea T."/>
            <person name="Sisk P."/>
            <person name="Stolte C."/>
            <person name="Sykes S."/>
            <person name="Wortman J."/>
            <person name="Nusbaum C."/>
            <person name="Birren B."/>
        </authorList>
    </citation>
    <scope>NUCLEOTIDE SEQUENCE [LARGE SCALE GENOMIC DNA]</scope>
    <source>
        <strain evidence="2">floridensis</strain>
    </source>
</reference>
<dbReference type="OrthoDB" id="2191583at2759"/>
<dbReference type="EMBL" id="GL877405">
    <property type="protein sequence ID" value="ELA48316.1"/>
    <property type="molecule type" value="Genomic_DNA"/>
</dbReference>
<proteinExistence type="predicted"/>
<dbReference type="GeneID" id="19878043"/>
<dbReference type="OMA" id="PSCYITL"/>
<dbReference type="Proteomes" id="UP000011081">
    <property type="component" value="Unassembled WGS sequence"/>
</dbReference>
<dbReference type="AlphaFoldDB" id="L2GXA9"/>
<gene>
    <name evidence="1" type="ORF">VCUG_00152</name>
</gene>
<dbReference type="VEuPathDB" id="MicrosporidiaDB:VCUG_00152"/>
<dbReference type="RefSeq" id="XP_008073173.1">
    <property type="nucleotide sequence ID" value="XM_008074982.1"/>
</dbReference>
<evidence type="ECO:0000313" key="1">
    <source>
        <dbReference type="EMBL" id="ELA48316.1"/>
    </source>
</evidence>
<keyword evidence="2" id="KW-1185">Reference proteome</keyword>
<accession>L2GXA9</accession>
<name>L2GXA9_VAVCU</name>
<evidence type="ECO:0000313" key="2">
    <source>
        <dbReference type="Proteomes" id="UP000011081"/>
    </source>
</evidence>
<dbReference type="InParanoid" id="L2GXA9"/>
<protein>
    <submittedName>
        <fullName evidence="1">Uncharacterized protein</fullName>
    </submittedName>
</protein>
<dbReference type="HOGENOM" id="CLU_676501_0_0_1"/>